<keyword evidence="7" id="KW-0325">Glycoprotein</keyword>
<dbReference type="InterPro" id="IPR023827">
    <property type="entry name" value="Peptidase_S8_Asp-AS"/>
</dbReference>
<accession>A0ABW6V7J7</accession>
<dbReference type="InterPro" id="IPR015500">
    <property type="entry name" value="Peptidase_S8_subtilisin-rel"/>
</dbReference>
<dbReference type="CDD" id="cd02120">
    <property type="entry name" value="PA_subtilisin_like"/>
    <property type="match status" value="1"/>
</dbReference>
<evidence type="ECO:0000256" key="3">
    <source>
        <dbReference type="ARBA" id="ARBA00022670"/>
    </source>
</evidence>
<sequence>MARNTRRASAFGAMALAAAVAITAAPTPASADPLTTGPLTAGPTGSYIVTLAEQPLTTYQGGVDGIAATKPGKGRKVDTGSANAKRYRDHLKSRQNQVAQSVGARPGKQFSVAVNSFVADLTPAQALRLHQRSDVISVEPNELLKPTNDRNSTDFLKLSGENGLWSTLGGTANAGKGIVVGVIDTGIWPENPSFAAPALDAAPPTDADPYRPYLQGETSVMKKADGGTFTGTCQTGEQFTANLCNQKVISARYFGDAWMSMVPPEKRADYASPRDAQGHGSHTASTAAGDTAVKASANGIDFGEISGVAPGAAIAVYKALWQGADDDSTGGATSDLVAAIDQAVADGVDVINYSVGGSQESSYYSSIQLAFRSAAAAGIFVATAGGNSGPDARSLDNTMPWTTTVAASTIAPYQADVELGNGARYRGSSTSVVEALGPKPLATALSVKNAAATDADARLCSPDTLDPAKTAGKIILCERGVIARVAKSAEVKRAGGVGMVLANTSKLDTDGDLHAVPTVHVDWPDAKAVLDYAGTDGATVTLLPAGSDGLPYPQVADFSSRGPSITNNGDLLKPDIAAPGVNILAAVSPTGNDGKDFDFYSGTSMATPHVAGLAALYLAKHPAMSPAAIKSAMMTTAVPTKAADGTDANDPFAQGAGHVVADAMFDPGLVYDATDQDWLGYLKGLGYAWDTTGAAPIATSDLNYPTIAVSRLLGGKTVTRRVTALTPGVYHAKVDLPGIKAKVTPSTLNFKKAGETKEFAVTMELAKDASADVLTVGSLTWTGAGKAVRSTVVVTPQSALAPAVVRGTGTEGSVSFEVTPAVKHFPVTTYGMVSGPLTAGSAPADGGYTTVDFTVPAGAKAVEVTLRADDPRQELGGIVYLEENGAYAYSSWLDDNGGSAPGIVIQRPKAGTYTVIVVAMSMAETPFTAQANVVTQSGGAGTLTVSPKKPTVTPGVPVTYTATWSGVPEGRHTGYIEYPNGAGTVISVN</sequence>
<dbReference type="InterPro" id="IPR023828">
    <property type="entry name" value="Peptidase_S8_Ser-AS"/>
</dbReference>
<evidence type="ECO:0000256" key="2">
    <source>
        <dbReference type="ARBA" id="ARBA00011073"/>
    </source>
</evidence>
<evidence type="ECO:0000313" key="16">
    <source>
        <dbReference type="EMBL" id="MFF4774921.1"/>
    </source>
</evidence>
<keyword evidence="17" id="KW-1185">Reference proteome</keyword>
<keyword evidence="5 8" id="KW-0378">Hydrolase</keyword>
<keyword evidence="6 8" id="KW-0720">Serine protease</keyword>
<comment type="subcellular location">
    <subcellularLocation>
        <location evidence="1">Secreted</location>
    </subcellularLocation>
</comment>
<evidence type="ECO:0000259" key="14">
    <source>
        <dbReference type="Pfam" id="PF05922"/>
    </source>
</evidence>
<dbReference type="PRINTS" id="PR00723">
    <property type="entry name" value="SUBTILISIN"/>
</dbReference>
<dbReference type="InterPro" id="IPR041469">
    <property type="entry name" value="Subtilisin-like_FN3"/>
</dbReference>
<comment type="similarity">
    <text evidence="2 8 9">Belongs to the peptidase S8 family.</text>
</comment>
<dbReference type="Gene3D" id="3.50.30.30">
    <property type="match status" value="1"/>
</dbReference>
<evidence type="ECO:0000313" key="17">
    <source>
        <dbReference type="Proteomes" id="UP001602119"/>
    </source>
</evidence>
<reference evidence="16 17" key="1">
    <citation type="submission" date="2024-10" db="EMBL/GenBank/DDBJ databases">
        <title>The Natural Products Discovery Center: Release of the First 8490 Sequenced Strains for Exploring Actinobacteria Biosynthetic Diversity.</title>
        <authorList>
            <person name="Kalkreuter E."/>
            <person name="Kautsar S.A."/>
            <person name="Yang D."/>
            <person name="Bader C.D."/>
            <person name="Teijaro C.N."/>
            <person name="Fluegel L."/>
            <person name="Davis C.M."/>
            <person name="Simpson J.R."/>
            <person name="Lauterbach L."/>
            <person name="Steele A.D."/>
            <person name="Gui C."/>
            <person name="Meng S."/>
            <person name="Li G."/>
            <person name="Viehrig K."/>
            <person name="Ye F."/>
            <person name="Su P."/>
            <person name="Kiefer A.F."/>
            <person name="Nichols A."/>
            <person name="Cepeda A.J."/>
            <person name="Yan W."/>
            <person name="Fan B."/>
            <person name="Jiang Y."/>
            <person name="Adhikari A."/>
            <person name="Zheng C.-J."/>
            <person name="Schuster L."/>
            <person name="Cowan T.M."/>
            <person name="Smanski M.J."/>
            <person name="Chevrette M.G."/>
            <person name="De Carvalho L.P.S."/>
            <person name="Shen B."/>
        </authorList>
    </citation>
    <scope>NUCLEOTIDE SEQUENCE [LARGE SCALE GENOMIC DNA]</scope>
    <source>
        <strain evidence="16 17">NPDC001281</strain>
    </source>
</reference>
<dbReference type="Pfam" id="PF02225">
    <property type="entry name" value="PA"/>
    <property type="match status" value="1"/>
</dbReference>
<evidence type="ECO:0000259" key="13">
    <source>
        <dbReference type="Pfam" id="PF02225"/>
    </source>
</evidence>
<dbReference type="Pfam" id="PF17766">
    <property type="entry name" value="fn3_6"/>
    <property type="match status" value="1"/>
</dbReference>
<evidence type="ECO:0000256" key="6">
    <source>
        <dbReference type="ARBA" id="ARBA00022825"/>
    </source>
</evidence>
<name>A0ABW6V7J7_MICFU</name>
<dbReference type="SUPFAM" id="SSF52743">
    <property type="entry name" value="Subtilisin-like"/>
    <property type="match status" value="1"/>
</dbReference>
<dbReference type="InterPro" id="IPR045051">
    <property type="entry name" value="SBT"/>
</dbReference>
<dbReference type="InterPro" id="IPR010259">
    <property type="entry name" value="S8pro/Inhibitor_I9"/>
</dbReference>
<feature type="chain" id="PRO_5046637694" evidence="11">
    <location>
        <begin position="32"/>
        <end position="989"/>
    </location>
</feature>
<dbReference type="Pfam" id="PF00082">
    <property type="entry name" value="Peptidase_S8"/>
    <property type="match status" value="1"/>
</dbReference>
<dbReference type="InterPro" id="IPR036852">
    <property type="entry name" value="Peptidase_S8/S53_dom_sf"/>
</dbReference>
<evidence type="ECO:0000259" key="12">
    <source>
        <dbReference type="Pfam" id="PF00082"/>
    </source>
</evidence>
<dbReference type="Proteomes" id="UP001602119">
    <property type="component" value="Unassembled WGS sequence"/>
</dbReference>
<feature type="domain" description="Inhibitor I9" evidence="14">
    <location>
        <begin position="46"/>
        <end position="144"/>
    </location>
</feature>
<dbReference type="PANTHER" id="PTHR10795">
    <property type="entry name" value="PROPROTEIN CONVERTASE SUBTILISIN/KEXIN"/>
    <property type="match status" value="1"/>
</dbReference>
<feature type="domain" description="Subtilisin-like protease fibronectin type-III" evidence="15">
    <location>
        <begin position="701"/>
        <end position="794"/>
    </location>
</feature>
<evidence type="ECO:0000256" key="5">
    <source>
        <dbReference type="ARBA" id="ARBA00022801"/>
    </source>
</evidence>
<protein>
    <submittedName>
        <fullName evidence="16">S8 family serine peptidase</fullName>
    </submittedName>
</protein>
<dbReference type="PROSITE" id="PS51892">
    <property type="entry name" value="SUBTILASE"/>
    <property type="match status" value="1"/>
</dbReference>
<feature type="region of interest" description="Disordered" evidence="10">
    <location>
        <begin position="268"/>
        <end position="287"/>
    </location>
</feature>
<dbReference type="PROSITE" id="PS00136">
    <property type="entry name" value="SUBTILASE_ASP"/>
    <property type="match status" value="1"/>
</dbReference>
<organism evidence="16 17">
    <name type="scientific">Microtetraspora fusca</name>
    <dbReference type="NCBI Taxonomy" id="1997"/>
    <lineage>
        <taxon>Bacteria</taxon>
        <taxon>Bacillati</taxon>
        <taxon>Actinomycetota</taxon>
        <taxon>Actinomycetes</taxon>
        <taxon>Streptosporangiales</taxon>
        <taxon>Streptosporangiaceae</taxon>
        <taxon>Microtetraspora</taxon>
    </lineage>
</organism>
<evidence type="ECO:0000256" key="10">
    <source>
        <dbReference type="SAM" id="MobiDB-lite"/>
    </source>
</evidence>
<feature type="active site" description="Charge relay system" evidence="8">
    <location>
        <position position="604"/>
    </location>
</feature>
<feature type="domain" description="Peptidase S8/S53" evidence="12">
    <location>
        <begin position="175"/>
        <end position="657"/>
    </location>
</feature>
<feature type="active site" description="Charge relay system" evidence="8">
    <location>
        <position position="184"/>
    </location>
</feature>
<feature type="signal peptide" evidence="11">
    <location>
        <begin position="1"/>
        <end position="31"/>
    </location>
</feature>
<dbReference type="InterPro" id="IPR000209">
    <property type="entry name" value="Peptidase_S8/S53_dom"/>
</dbReference>
<dbReference type="CDD" id="cd04852">
    <property type="entry name" value="Peptidases_S8_3"/>
    <property type="match status" value="1"/>
</dbReference>
<evidence type="ECO:0000256" key="8">
    <source>
        <dbReference type="PROSITE-ProRule" id="PRU01240"/>
    </source>
</evidence>
<dbReference type="Gene3D" id="2.60.40.2310">
    <property type="match status" value="1"/>
</dbReference>
<proteinExistence type="inferred from homology"/>
<gene>
    <name evidence="16" type="ORF">ACFY05_18885</name>
</gene>
<evidence type="ECO:0000256" key="9">
    <source>
        <dbReference type="RuleBase" id="RU003355"/>
    </source>
</evidence>
<evidence type="ECO:0000256" key="4">
    <source>
        <dbReference type="ARBA" id="ARBA00022729"/>
    </source>
</evidence>
<keyword evidence="4 11" id="KW-0732">Signal</keyword>
<dbReference type="PROSITE" id="PS00138">
    <property type="entry name" value="SUBTILASE_SER"/>
    <property type="match status" value="1"/>
</dbReference>
<dbReference type="InterPro" id="IPR003137">
    <property type="entry name" value="PA_domain"/>
</dbReference>
<dbReference type="Gene3D" id="3.40.50.200">
    <property type="entry name" value="Peptidase S8/S53 domain"/>
    <property type="match status" value="1"/>
</dbReference>
<feature type="domain" description="PA" evidence="13">
    <location>
        <begin position="457"/>
        <end position="528"/>
    </location>
</feature>
<dbReference type="EMBL" id="JBIAXI010000010">
    <property type="protein sequence ID" value="MFF4774921.1"/>
    <property type="molecule type" value="Genomic_DNA"/>
</dbReference>
<evidence type="ECO:0000256" key="11">
    <source>
        <dbReference type="SAM" id="SignalP"/>
    </source>
</evidence>
<dbReference type="InterPro" id="IPR034197">
    <property type="entry name" value="Peptidases_S8_3"/>
</dbReference>
<dbReference type="RefSeq" id="WP_387343192.1">
    <property type="nucleotide sequence ID" value="NZ_JBIAXI010000010.1"/>
</dbReference>
<evidence type="ECO:0000256" key="1">
    <source>
        <dbReference type="ARBA" id="ARBA00004613"/>
    </source>
</evidence>
<evidence type="ECO:0000256" key="7">
    <source>
        <dbReference type="ARBA" id="ARBA00023180"/>
    </source>
</evidence>
<feature type="active site" description="Charge relay system" evidence="8">
    <location>
        <position position="279"/>
    </location>
</feature>
<comment type="caution">
    <text evidence="16">The sequence shown here is derived from an EMBL/GenBank/DDBJ whole genome shotgun (WGS) entry which is preliminary data.</text>
</comment>
<keyword evidence="3 8" id="KW-0645">Protease</keyword>
<evidence type="ECO:0000259" key="15">
    <source>
        <dbReference type="Pfam" id="PF17766"/>
    </source>
</evidence>
<dbReference type="Pfam" id="PF05922">
    <property type="entry name" value="Inhibitor_I9"/>
    <property type="match status" value="1"/>
</dbReference>